<dbReference type="Gene3D" id="1.10.10.10">
    <property type="entry name" value="Winged helix-like DNA-binding domain superfamily/Winged helix DNA-binding domain"/>
    <property type="match status" value="1"/>
</dbReference>
<dbReference type="PANTHER" id="PTHR43537:SF24">
    <property type="entry name" value="GLUCONATE OPERON TRANSCRIPTIONAL REPRESSOR"/>
    <property type="match status" value="1"/>
</dbReference>
<dbReference type="Pfam" id="PF00392">
    <property type="entry name" value="GntR"/>
    <property type="match status" value="1"/>
</dbReference>
<dbReference type="InterPro" id="IPR011711">
    <property type="entry name" value="GntR_C"/>
</dbReference>
<evidence type="ECO:0000313" key="5">
    <source>
        <dbReference type="EMBL" id="ASU81641.1"/>
    </source>
</evidence>
<evidence type="ECO:0000256" key="3">
    <source>
        <dbReference type="ARBA" id="ARBA00023163"/>
    </source>
</evidence>
<keyword evidence="1" id="KW-0805">Transcription regulation</keyword>
<dbReference type="InterPro" id="IPR036388">
    <property type="entry name" value="WH-like_DNA-bd_sf"/>
</dbReference>
<keyword evidence="2" id="KW-0238">DNA-binding</keyword>
<dbReference type="SMART" id="SM00895">
    <property type="entry name" value="FCD"/>
    <property type="match status" value="1"/>
</dbReference>
<gene>
    <name evidence="5" type="ORF">CDO52_01485</name>
</gene>
<dbReference type="Proteomes" id="UP000215005">
    <property type="component" value="Chromosome"/>
</dbReference>
<dbReference type="InterPro" id="IPR000524">
    <property type="entry name" value="Tscrpt_reg_HTH_GntR"/>
</dbReference>
<dbReference type="InterPro" id="IPR008920">
    <property type="entry name" value="TF_FadR/GntR_C"/>
</dbReference>
<reference evidence="5 6" key="1">
    <citation type="submission" date="2017-08" db="EMBL/GenBank/DDBJ databases">
        <title>The complete genome sequence of Nocardiopsis gilva YIM 90087.</title>
        <authorList>
            <person name="Yin M."/>
            <person name="Tang S."/>
        </authorList>
    </citation>
    <scope>NUCLEOTIDE SEQUENCE [LARGE SCALE GENOMIC DNA]</scope>
    <source>
        <strain evidence="5 6">YIM 90087</strain>
    </source>
</reference>
<dbReference type="GO" id="GO:0003700">
    <property type="term" value="F:DNA-binding transcription factor activity"/>
    <property type="evidence" value="ECO:0007669"/>
    <property type="project" value="InterPro"/>
</dbReference>
<dbReference type="EMBL" id="CP022753">
    <property type="protein sequence ID" value="ASU81641.1"/>
    <property type="molecule type" value="Genomic_DNA"/>
</dbReference>
<dbReference type="AlphaFoldDB" id="A0A223S0I7"/>
<dbReference type="SUPFAM" id="SSF46785">
    <property type="entry name" value="Winged helix' DNA-binding domain"/>
    <property type="match status" value="1"/>
</dbReference>
<feature type="domain" description="HTH gntR-type" evidence="4">
    <location>
        <begin position="17"/>
        <end position="84"/>
    </location>
</feature>
<dbReference type="CDD" id="cd07377">
    <property type="entry name" value="WHTH_GntR"/>
    <property type="match status" value="1"/>
</dbReference>
<dbReference type="GO" id="GO:0003677">
    <property type="term" value="F:DNA binding"/>
    <property type="evidence" value="ECO:0007669"/>
    <property type="project" value="UniProtKB-KW"/>
</dbReference>
<evidence type="ECO:0000259" key="4">
    <source>
        <dbReference type="PROSITE" id="PS50949"/>
    </source>
</evidence>
<proteinExistence type="predicted"/>
<sequence length="225" mass="25421">MVDLPERSDAESRLARNPLREQIRRFLVDGLLSGRWQPGERVVERRIAAELNVSQAPVREALREMETLRLIESVPNKGARVRDFGVADMAEIYPVRAGLELVAAELAAPRLAEDPRPLEREVEALKRATVSGDVDEQVRHSVEFHRAIVRAADNSVLSHTWESLGVEVWTALSVRWLNMELHAKAADHAQITEAFRRRDPNVGRMLSDHVLNYVEAALKTHNVAH</sequence>
<evidence type="ECO:0000256" key="2">
    <source>
        <dbReference type="ARBA" id="ARBA00023125"/>
    </source>
</evidence>
<evidence type="ECO:0000313" key="6">
    <source>
        <dbReference type="Proteomes" id="UP000215005"/>
    </source>
</evidence>
<name>A0A223S0I7_9ACTN</name>
<keyword evidence="6" id="KW-1185">Reference proteome</keyword>
<dbReference type="SMART" id="SM00345">
    <property type="entry name" value="HTH_GNTR"/>
    <property type="match status" value="1"/>
</dbReference>
<dbReference type="Gene3D" id="1.20.120.530">
    <property type="entry name" value="GntR ligand-binding domain-like"/>
    <property type="match status" value="1"/>
</dbReference>
<protein>
    <submittedName>
        <fullName evidence="5">GntR family transcriptional regulator</fullName>
    </submittedName>
</protein>
<dbReference type="Pfam" id="PF07729">
    <property type="entry name" value="FCD"/>
    <property type="match status" value="1"/>
</dbReference>
<dbReference type="KEGG" id="ngv:CDO52_01485"/>
<organism evidence="5 6">
    <name type="scientific">Nocardiopsis gilva YIM 90087</name>
    <dbReference type="NCBI Taxonomy" id="1235441"/>
    <lineage>
        <taxon>Bacteria</taxon>
        <taxon>Bacillati</taxon>
        <taxon>Actinomycetota</taxon>
        <taxon>Actinomycetes</taxon>
        <taxon>Streptosporangiales</taxon>
        <taxon>Nocardiopsidaceae</taxon>
        <taxon>Nocardiopsis</taxon>
    </lineage>
</organism>
<evidence type="ECO:0000256" key="1">
    <source>
        <dbReference type="ARBA" id="ARBA00023015"/>
    </source>
</evidence>
<dbReference type="PANTHER" id="PTHR43537">
    <property type="entry name" value="TRANSCRIPTIONAL REGULATOR, GNTR FAMILY"/>
    <property type="match status" value="1"/>
</dbReference>
<accession>A0A223S0I7</accession>
<dbReference type="PROSITE" id="PS50949">
    <property type="entry name" value="HTH_GNTR"/>
    <property type="match status" value="1"/>
</dbReference>
<dbReference type="InterPro" id="IPR036390">
    <property type="entry name" value="WH_DNA-bd_sf"/>
</dbReference>
<keyword evidence="3" id="KW-0804">Transcription</keyword>
<dbReference type="SUPFAM" id="SSF48008">
    <property type="entry name" value="GntR ligand-binding domain-like"/>
    <property type="match status" value="1"/>
</dbReference>
<dbReference type="RefSeq" id="WP_017620481.1">
    <property type="nucleotide sequence ID" value="NZ_ANBG01000328.1"/>
</dbReference>
<dbReference type="OrthoDB" id="3356395at2"/>